<name>A0A9Q0GWV9_9MAGN</name>
<dbReference type="EMBL" id="JAMYWD010000012">
    <property type="protein sequence ID" value="KAJ4953980.1"/>
    <property type="molecule type" value="Genomic_DNA"/>
</dbReference>
<organism evidence="1 2">
    <name type="scientific">Protea cynaroides</name>
    <dbReference type="NCBI Taxonomy" id="273540"/>
    <lineage>
        <taxon>Eukaryota</taxon>
        <taxon>Viridiplantae</taxon>
        <taxon>Streptophyta</taxon>
        <taxon>Embryophyta</taxon>
        <taxon>Tracheophyta</taxon>
        <taxon>Spermatophyta</taxon>
        <taxon>Magnoliopsida</taxon>
        <taxon>Proteales</taxon>
        <taxon>Proteaceae</taxon>
        <taxon>Protea</taxon>
    </lineage>
</organism>
<accession>A0A9Q0GWV9</accession>
<sequence length="197" mass="22115">MKQDVPSPNSHQDSAPMIKELARDSYQLYSEFQQGMLTMLTKAGCHEITPIAVMAGASTLLGKLTQGLQEQHRRIVAQMAVECDNLTEILRQQRSQREIPIDQGVGKRTMVIPEKEASLKRKRVQFASYVPIPNDQLSTASMIPTSPRKGMSKVLSVWQSRTYYERLGDTRGIVLCHSSGIAGHRTQDCQGYWACYT</sequence>
<proteinExistence type="predicted"/>
<comment type="caution">
    <text evidence="1">The sequence shown here is derived from an EMBL/GenBank/DDBJ whole genome shotgun (WGS) entry which is preliminary data.</text>
</comment>
<dbReference type="Proteomes" id="UP001141806">
    <property type="component" value="Unassembled WGS sequence"/>
</dbReference>
<evidence type="ECO:0000313" key="1">
    <source>
        <dbReference type="EMBL" id="KAJ4953980.1"/>
    </source>
</evidence>
<protein>
    <submittedName>
        <fullName evidence="1">Uncharacterized protein</fullName>
    </submittedName>
</protein>
<reference evidence="1" key="1">
    <citation type="journal article" date="2023" name="Plant J.">
        <title>The genome of the king protea, Protea cynaroides.</title>
        <authorList>
            <person name="Chang J."/>
            <person name="Duong T.A."/>
            <person name="Schoeman C."/>
            <person name="Ma X."/>
            <person name="Roodt D."/>
            <person name="Barker N."/>
            <person name="Li Z."/>
            <person name="Van de Peer Y."/>
            <person name="Mizrachi E."/>
        </authorList>
    </citation>
    <scope>NUCLEOTIDE SEQUENCE</scope>
    <source>
        <tissue evidence="1">Young leaves</tissue>
    </source>
</reference>
<keyword evidence="2" id="KW-1185">Reference proteome</keyword>
<evidence type="ECO:0000313" key="2">
    <source>
        <dbReference type="Proteomes" id="UP001141806"/>
    </source>
</evidence>
<gene>
    <name evidence="1" type="ORF">NE237_030812</name>
</gene>
<dbReference type="AlphaFoldDB" id="A0A9Q0GWV9"/>